<evidence type="ECO:0000313" key="2">
    <source>
        <dbReference type="EMBL" id="KPA40616.1"/>
    </source>
</evidence>
<dbReference type="Proteomes" id="UP000037904">
    <property type="component" value="Unassembled WGS sequence"/>
</dbReference>
<sequence length="192" mass="22275">MVSAIPRRNDTRSPEKPRKLSNPRLKGDKLIVRLKLRPSILAQFPTKPKALEKKPATKPLIKEHNTHQLHFLDQLISEQYAELDRLSQERAYAAQNILNYERVCNMHLDTLHRSLADACDLGMISCEIKEGDDDATRILKDDIQQMREGVQNWSRILMEAKQDAATKKHQITMIATNVKNLEEERRQLSQWT</sequence>
<protein>
    <submittedName>
        <fullName evidence="2">Uncharacterized protein</fullName>
    </submittedName>
</protein>
<comment type="caution">
    <text evidence="2">The sequence shown here is derived from an EMBL/GenBank/DDBJ whole genome shotgun (WGS) entry which is preliminary data.</text>
</comment>
<dbReference type="AlphaFoldDB" id="A0A0M9EVZ5"/>
<dbReference type="OrthoDB" id="5038030at2759"/>
<feature type="region of interest" description="Disordered" evidence="1">
    <location>
        <begin position="1"/>
        <end position="24"/>
    </location>
</feature>
<reference evidence="2 3" key="1">
    <citation type="submission" date="2015-04" db="EMBL/GenBank/DDBJ databases">
        <title>The draft genome sequence of Fusarium langsethiae, a T-2/HT-2 mycotoxin producer.</title>
        <authorList>
            <person name="Lysoe E."/>
            <person name="Divon H.H."/>
            <person name="Terzi V."/>
            <person name="Orru L."/>
            <person name="Lamontanara A."/>
            <person name="Kolseth A.-K."/>
            <person name="Frandsen R.J."/>
            <person name="Nielsen K."/>
            <person name="Thrane U."/>
        </authorList>
    </citation>
    <scope>NUCLEOTIDE SEQUENCE [LARGE SCALE GENOMIC DNA]</scope>
    <source>
        <strain evidence="2 3">Fl201059</strain>
    </source>
</reference>
<feature type="compositionally biased region" description="Basic and acidic residues" evidence="1">
    <location>
        <begin position="7"/>
        <end position="18"/>
    </location>
</feature>
<keyword evidence="3" id="KW-1185">Reference proteome</keyword>
<organism evidence="2 3">
    <name type="scientific">Fusarium langsethiae</name>
    <dbReference type="NCBI Taxonomy" id="179993"/>
    <lineage>
        <taxon>Eukaryota</taxon>
        <taxon>Fungi</taxon>
        <taxon>Dikarya</taxon>
        <taxon>Ascomycota</taxon>
        <taxon>Pezizomycotina</taxon>
        <taxon>Sordariomycetes</taxon>
        <taxon>Hypocreomycetidae</taxon>
        <taxon>Hypocreales</taxon>
        <taxon>Nectriaceae</taxon>
        <taxon>Fusarium</taxon>
    </lineage>
</organism>
<accession>A0A0M9EVZ5</accession>
<evidence type="ECO:0000256" key="1">
    <source>
        <dbReference type="SAM" id="MobiDB-lite"/>
    </source>
</evidence>
<evidence type="ECO:0000313" key="3">
    <source>
        <dbReference type="Proteomes" id="UP000037904"/>
    </source>
</evidence>
<proteinExistence type="predicted"/>
<gene>
    <name evidence="2" type="ORF">FLAG1_06497</name>
</gene>
<dbReference type="EMBL" id="JXCE01000127">
    <property type="protein sequence ID" value="KPA40616.1"/>
    <property type="molecule type" value="Genomic_DNA"/>
</dbReference>
<name>A0A0M9EVZ5_FUSLA</name>